<dbReference type="Proteomes" id="UP001221142">
    <property type="component" value="Unassembled WGS sequence"/>
</dbReference>
<protein>
    <recommendedName>
        <fullName evidence="4">F-box domain-containing protein</fullName>
    </recommendedName>
</protein>
<dbReference type="AlphaFoldDB" id="A0AAD7F8M4"/>
<comment type="caution">
    <text evidence="2">The sequence shown here is derived from an EMBL/GenBank/DDBJ whole genome shotgun (WGS) entry which is preliminary data.</text>
</comment>
<feature type="coiled-coil region" evidence="1">
    <location>
        <begin position="14"/>
        <end position="41"/>
    </location>
</feature>
<dbReference type="InterPro" id="IPR032675">
    <property type="entry name" value="LRR_dom_sf"/>
</dbReference>
<proteinExistence type="predicted"/>
<sequence length="435" mass="48568">MSAKAIESQIEQISVEMERRKELFMAEMRELESRKSLLLQQLNAVRDPIARLPLEVSSEIFLQCLPPQSKACPLEYARPQARLAPLLLLNICNTWTNIALSTPALWALIGIGFPRPTGFQDLLERWLRRAGSRRLQISIKGACDSLMASSILQHSAQLQSLCVSFDETNAEELDDGDEFCYELLGGILPEMELPSLQVLVIFGQAGMPTNLLWPSVHRLLRLSPNLTELNIQNINFMTYVNEELPETFVLPHLGHLTHFDGFEVFNFSAPRLETLYVSTWALFDDTLISFLRQSSPPLLKLKLYGGCNVAGSLDESISLIPTLTHLESLFLGSAYMTDLFGFLAKNLHVAPNLQSIQMESIDDDEDHDGNPIDILTPLVSMISARRGGLRKVRLTTTSWSMEPLPDDVAAILRQFLADGVDIHFGPVGGLNILSQ</sequence>
<accession>A0AAD7F8M4</accession>
<dbReference type="EMBL" id="JARKIF010000076">
    <property type="protein sequence ID" value="KAJ7605417.1"/>
    <property type="molecule type" value="Genomic_DNA"/>
</dbReference>
<dbReference type="Gene3D" id="3.80.10.10">
    <property type="entry name" value="Ribonuclease Inhibitor"/>
    <property type="match status" value="1"/>
</dbReference>
<organism evidence="2 3">
    <name type="scientific">Roridomyces roridus</name>
    <dbReference type="NCBI Taxonomy" id="1738132"/>
    <lineage>
        <taxon>Eukaryota</taxon>
        <taxon>Fungi</taxon>
        <taxon>Dikarya</taxon>
        <taxon>Basidiomycota</taxon>
        <taxon>Agaricomycotina</taxon>
        <taxon>Agaricomycetes</taxon>
        <taxon>Agaricomycetidae</taxon>
        <taxon>Agaricales</taxon>
        <taxon>Marasmiineae</taxon>
        <taxon>Mycenaceae</taxon>
        <taxon>Roridomyces</taxon>
    </lineage>
</organism>
<keyword evidence="3" id="KW-1185">Reference proteome</keyword>
<evidence type="ECO:0000313" key="3">
    <source>
        <dbReference type="Proteomes" id="UP001221142"/>
    </source>
</evidence>
<evidence type="ECO:0000313" key="2">
    <source>
        <dbReference type="EMBL" id="KAJ7605417.1"/>
    </source>
</evidence>
<gene>
    <name evidence="2" type="ORF">FB45DRAFT_1042382</name>
</gene>
<keyword evidence="1" id="KW-0175">Coiled coil</keyword>
<evidence type="ECO:0008006" key="4">
    <source>
        <dbReference type="Google" id="ProtNLM"/>
    </source>
</evidence>
<reference evidence="2" key="1">
    <citation type="submission" date="2023-03" db="EMBL/GenBank/DDBJ databases">
        <title>Massive genome expansion in bonnet fungi (Mycena s.s.) driven by repeated elements and novel gene families across ecological guilds.</title>
        <authorList>
            <consortium name="Lawrence Berkeley National Laboratory"/>
            <person name="Harder C.B."/>
            <person name="Miyauchi S."/>
            <person name="Viragh M."/>
            <person name="Kuo A."/>
            <person name="Thoen E."/>
            <person name="Andreopoulos B."/>
            <person name="Lu D."/>
            <person name="Skrede I."/>
            <person name="Drula E."/>
            <person name="Henrissat B."/>
            <person name="Morin E."/>
            <person name="Kohler A."/>
            <person name="Barry K."/>
            <person name="LaButti K."/>
            <person name="Morin E."/>
            <person name="Salamov A."/>
            <person name="Lipzen A."/>
            <person name="Mereny Z."/>
            <person name="Hegedus B."/>
            <person name="Baldrian P."/>
            <person name="Stursova M."/>
            <person name="Weitz H."/>
            <person name="Taylor A."/>
            <person name="Grigoriev I.V."/>
            <person name="Nagy L.G."/>
            <person name="Martin F."/>
            <person name="Kauserud H."/>
        </authorList>
    </citation>
    <scope>NUCLEOTIDE SEQUENCE</scope>
    <source>
        <strain evidence="2">9284</strain>
    </source>
</reference>
<name>A0AAD7F8M4_9AGAR</name>
<evidence type="ECO:0000256" key="1">
    <source>
        <dbReference type="SAM" id="Coils"/>
    </source>
</evidence>
<dbReference type="SUPFAM" id="SSF52047">
    <property type="entry name" value="RNI-like"/>
    <property type="match status" value="1"/>
</dbReference>